<evidence type="ECO:0000313" key="2">
    <source>
        <dbReference type="EMBL" id="KAG0146044.1"/>
    </source>
</evidence>
<protein>
    <submittedName>
        <fullName evidence="2">Uncharacterized protein</fullName>
    </submittedName>
</protein>
<organism evidence="2 3">
    <name type="scientific">Cronartium quercuum f. sp. fusiforme G11</name>
    <dbReference type="NCBI Taxonomy" id="708437"/>
    <lineage>
        <taxon>Eukaryota</taxon>
        <taxon>Fungi</taxon>
        <taxon>Dikarya</taxon>
        <taxon>Basidiomycota</taxon>
        <taxon>Pucciniomycotina</taxon>
        <taxon>Pucciniomycetes</taxon>
        <taxon>Pucciniales</taxon>
        <taxon>Coleosporiaceae</taxon>
        <taxon>Cronartium</taxon>
    </lineage>
</organism>
<proteinExistence type="predicted"/>
<feature type="region of interest" description="Disordered" evidence="1">
    <location>
        <begin position="535"/>
        <end position="570"/>
    </location>
</feature>
<reference evidence="2" key="1">
    <citation type="submission" date="2013-11" db="EMBL/GenBank/DDBJ databases">
        <title>Genome sequence of the fusiform rust pathogen reveals effectors for host alternation and coevolution with pine.</title>
        <authorList>
            <consortium name="DOE Joint Genome Institute"/>
            <person name="Smith K."/>
            <person name="Pendleton A."/>
            <person name="Kubisiak T."/>
            <person name="Anderson C."/>
            <person name="Salamov A."/>
            <person name="Aerts A."/>
            <person name="Riley R."/>
            <person name="Clum A."/>
            <person name="Lindquist E."/>
            <person name="Ence D."/>
            <person name="Campbell M."/>
            <person name="Kronenberg Z."/>
            <person name="Feau N."/>
            <person name="Dhillon B."/>
            <person name="Hamelin R."/>
            <person name="Burleigh J."/>
            <person name="Smith J."/>
            <person name="Yandell M."/>
            <person name="Nelson C."/>
            <person name="Grigoriev I."/>
            <person name="Davis J."/>
        </authorList>
    </citation>
    <scope>NUCLEOTIDE SEQUENCE</scope>
    <source>
        <strain evidence="2">G11</strain>
    </source>
</reference>
<feature type="region of interest" description="Disordered" evidence="1">
    <location>
        <begin position="175"/>
        <end position="251"/>
    </location>
</feature>
<evidence type="ECO:0000256" key="1">
    <source>
        <dbReference type="SAM" id="MobiDB-lite"/>
    </source>
</evidence>
<accession>A0A9P6NKY7</accession>
<evidence type="ECO:0000313" key="3">
    <source>
        <dbReference type="Proteomes" id="UP000886653"/>
    </source>
</evidence>
<dbReference type="Proteomes" id="UP000886653">
    <property type="component" value="Unassembled WGS sequence"/>
</dbReference>
<comment type="caution">
    <text evidence="2">The sequence shown here is derived from an EMBL/GenBank/DDBJ whole genome shotgun (WGS) entry which is preliminary data.</text>
</comment>
<sequence>MQGSMLSLSTHEDTKTPGSDRNQADPERLPPPPLSTEIQDTVSPVKLLNQALQPSSKTGYSGHTEINPSLKLLSEKLSEANFPDTQSPAAPFGHKGPSAAEQTKVHQRGGTNTHRGHQGPNEDSSADILLDLNVAAIGAKNILSSGSDFKSSSNAANKEMVNQLIQFHKLSFHGNTGQAYPSPNSPPKGVGKFSDTIGHQEAPTDESNRVRPIPDLYTNTELNDRPKKRRRLNFPGPTTSLLSTPDVNRQGTKFKGIPFPAPMYNVYLHQARKTTKGPIIGQPIESPVLTQHTPIETSQSSLRLPETPQLSLRSAFPGLAKKRIEWFEQRSEAIKPLLVELNPEIVKLGAFYDKIRKEKLIKLYGESKIFEMETVRCRLEVSFISFFEMLKRTREYLGVESLAKENEGVDSSTDSQYSWWQAAWNEVNFGEKKNKAKKFANIFPTESVVQVLEGWYTNMNFLHFTPVCAAWLVTKWMESSAPAWMEKLKNLPSSVADGDRSVIRGTMAHKLYAGLFKGKTLGGILTDIENKTAKRIARKQGEKPSGRGRPKKQRLAEANSNLGIAEGLDS</sequence>
<dbReference type="EMBL" id="MU167267">
    <property type="protein sequence ID" value="KAG0146044.1"/>
    <property type="molecule type" value="Genomic_DNA"/>
</dbReference>
<name>A0A9P6NKY7_9BASI</name>
<feature type="region of interest" description="Disordered" evidence="1">
    <location>
        <begin position="1"/>
        <end position="66"/>
    </location>
</feature>
<keyword evidence="3" id="KW-1185">Reference proteome</keyword>
<feature type="region of interest" description="Disordered" evidence="1">
    <location>
        <begin position="81"/>
        <end position="125"/>
    </location>
</feature>
<feature type="compositionally biased region" description="Polar residues" evidence="1">
    <location>
        <begin position="50"/>
        <end position="66"/>
    </location>
</feature>
<dbReference type="AlphaFoldDB" id="A0A9P6NKY7"/>
<feature type="compositionally biased region" description="Polar residues" evidence="1">
    <location>
        <begin position="236"/>
        <end position="251"/>
    </location>
</feature>
<gene>
    <name evidence="2" type="ORF">CROQUDRAFT_547016</name>
</gene>